<protein>
    <recommendedName>
        <fullName evidence="3">DUF3854 domain-containing protein</fullName>
    </recommendedName>
</protein>
<reference evidence="1 2" key="1">
    <citation type="submission" date="2021-01" db="EMBL/GenBank/DDBJ databases">
        <title>Whole genome sequence of Paenibacillus sonchi LMG 24727 for comparative genomics.</title>
        <authorList>
            <person name="Lee G."/>
            <person name="Kim M.-J."/>
            <person name="Lim K."/>
            <person name="Shin J.-H."/>
        </authorList>
    </citation>
    <scope>NUCLEOTIDE SEQUENCE [LARGE SCALE GENOMIC DNA]</scope>
    <source>
        <strain evidence="1 2">LMG 24727</strain>
        <plasmid evidence="1 2">unnamed1</plasmid>
    </source>
</reference>
<dbReference type="Proteomes" id="UP000595841">
    <property type="component" value="Plasmid unnamed1"/>
</dbReference>
<dbReference type="KEGG" id="pson:JI735_34445"/>
<evidence type="ECO:0008006" key="3">
    <source>
        <dbReference type="Google" id="ProtNLM"/>
    </source>
</evidence>
<gene>
    <name evidence="1" type="ORF">JI735_34445</name>
</gene>
<dbReference type="RefSeq" id="WP_039832835.1">
    <property type="nucleotide sequence ID" value="NZ_CP068596.1"/>
</dbReference>
<evidence type="ECO:0000313" key="1">
    <source>
        <dbReference type="EMBL" id="QQZ64537.1"/>
    </source>
</evidence>
<keyword evidence="1" id="KW-0614">Plasmid</keyword>
<dbReference type="EMBL" id="CP068596">
    <property type="protein sequence ID" value="QQZ64537.1"/>
    <property type="molecule type" value="Genomic_DNA"/>
</dbReference>
<accession>A0A974PJP0</accession>
<dbReference type="AlphaFoldDB" id="A0A974PJP0"/>
<evidence type="ECO:0000313" key="2">
    <source>
        <dbReference type="Proteomes" id="UP000595841"/>
    </source>
</evidence>
<dbReference type="CDD" id="cd00188">
    <property type="entry name" value="TOPRIM"/>
    <property type="match status" value="1"/>
</dbReference>
<sequence>MRLRPLKKHKGWSEIITQCPICGKSGWCAINDEKDIVRCMRVPSDEYIESGIGRQYLHYLNPDHLSQIEIEIVHAESVDKRDDEHLNMVYRTLIEEMKLSSEHLYHLRNIRHLSDHEIAQRQYRTMPTTERYKVAQRVLSRFSESTSLLGVPGFFTQAGNHGSYWSMAGMAGLMIPFHSIKNEIIGWQIRVDEPPLVLDMEGAIKGEVMRELEPTPFGMRRARCKLFVQDKEMEVILTEKQEKVCYSKSNQFVFKVVLKQGTRYWWWSSGSKDNGSSIGAPVPYHLALPTACLPYWNIGESPEGIIDCSEVWVTEGPFKADKAAEALQKPVFGLPGIGTYSLILEPLKHLGCKHIVIAFDADLIVKPQVQKTLELCAEFFAKNTDMSMSLALWDLSLGKGIDDLLNEGYLPQLSVMLE</sequence>
<geneLocation type="plasmid" evidence="1 2">
    <name>unnamed1</name>
</geneLocation>
<keyword evidence="2" id="KW-1185">Reference proteome</keyword>
<organism evidence="1 2">
    <name type="scientific">Paenibacillus sonchi</name>
    <dbReference type="NCBI Taxonomy" id="373687"/>
    <lineage>
        <taxon>Bacteria</taxon>
        <taxon>Bacillati</taxon>
        <taxon>Bacillota</taxon>
        <taxon>Bacilli</taxon>
        <taxon>Bacillales</taxon>
        <taxon>Paenibacillaceae</taxon>
        <taxon>Paenibacillus</taxon>
        <taxon>Paenibacillus sonchi group</taxon>
    </lineage>
</organism>
<proteinExistence type="predicted"/>
<name>A0A974PJP0_9BACL</name>